<evidence type="ECO:0000256" key="2">
    <source>
        <dbReference type="ARBA" id="ARBA00022679"/>
    </source>
</evidence>
<comment type="catalytic activity">
    <reaction evidence="13">
        <text>S-adenosyl-L-methionine + H(+) = S-adenosyl 3-(methylsulfanyl)propylamine + CO2</text>
        <dbReference type="Rhea" id="RHEA:15981"/>
        <dbReference type="ChEBI" id="CHEBI:15378"/>
        <dbReference type="ChEBI" id="CHEBI:16526"/>
        <dbReference type="ChEBI" id="CHEBI:57443"/>
        <dbReference type="ChEBI" id="CHEBI:59789"/>
        <dbReference type="EC" id="4.1.1.50"/>
    </reaction>
</comment>
<evidence type="ECO:0000256" key="7">
    <source>
        <dbReference type="ARBA" id="ARBA00023115"/>
    </source>
</evidence>
<keyword evidence="10 13" id="KW-0704">Schiff base</keyword>
<comment type="similarity">
    <text evidence="13">Belongs to the prokaryotic AdoMetDC family. Type 1 subfamily.</text>
</comment>
<feature type="binding site" evidence="12">
    <location>
        <position position="179"/>
    </location>
    <ligand>
        <name>spermidine</name>
        <dbReference type="ChEBI" id="CHEBI:57834"/>
    </ligand>
</feature>
<dbReference type="PANTHER" id="PTHR33866:SF2">
    <property type="entry name" value="S-ADENOSYLMETHIONINE DECARBOXYLASE PROENZYME"/>
    <property type="match status" value="1"/>
</dbReference>
<dbReference type="EMBL" id="BSTI01000018">
    <property type="protein sequence ID" value="GLY69835.1"/>
    <property type="molecule type" value="Genomic_DNA"/>
</dbReference>
<dbReference type="Pfam" id="PF01564">
    <property type="entry name" value="Spermine_synth"/>
    <property type="match status" value="1"/>
</dbReference>
<comment type="caution">
    <text evidence="17">The sequence shown here is derived from an EMBL/GenBank/DDBJ whole genome shotgun (WGS) entry which is preliminary data.</text>
</comment>
<dbReference type="InterPro" id="IPR030374">
    <property type="entry name" value="PABS"/>
</dbReference>
<keyword evidence="11 13" id="KW-0670">Pyruvate</keyword>
<evidence type="ECO:0000256" key="6">
    <source>
        <dbReference type="ARBA" id="ARBA00023066"/>
    </source>
</evidence>
<dbReference type="AlphaFoldDB" id="A0A9W6R9E8"/>
<comment type="cofactor">
    <cofactor evidence="13">
        <name>pyruvate</name>
        <dbReference type="ChEBI" id="CHEBI:15361"/>
    </cofactor>
    <text evidence="13">Binds 1 pyruvoyl group covalently per subunit.</text>
</comment>
<feature type="binding site" evidence="12">
    <location>
        <position position="221"/>
    </location>
    <ligand>
        <name>S-methyl-5'-thioadenosine</name>
        <dbReference type="ChEBI" id="CHEBI:17509"/>
    </ligand>
</feature>
<dbReference type="Gene3D" id="3.40.50.150">
    <property type="entry name" value="Vaccinia Virus protein VP39"/>
    <property type="match status" value="1"/>
</dbReference>
<evidence type="ECO:0000256" key="3">
    <source>
        <dbReference type="ARBA" id="ARBA00022691"/>
    </source>
</evidence>
<keyword evidence="9 13" id="KW-0456">Lyase</keyword>
<dbReference type="InterPro" id="IPR001045">
    <property type="entry name" value="Spermi_synthase"/>
</dbReference>
<protein>
    <recommendedName>
        <fullName evidence="13">S-adenosylmethionine decarboxylase proenzyme</fullName>
        <shortName evidence="13">AdoMetDC</shortName>
        <shortName evidence="13">SAMDC</shortName>
        <ecNumber evidence="13">4.1.1.50</ecNumber>
    </recommendedName>
    <component>
        <recommendedName>
            <fullName evidence="13">S-adenosylmethionine decarboxylase beta chain</fullName>
        </recommendedName>
    </component>
    <component>
        <recommendedName>
            <fullName evidence="13">S-adenosylmethionine decarboxylase alpha chain</fullName>
        </recommendedName>
    </component>
</protein>
<gene>
    <name evidence="12" type="primary">speE</name>
    <name evidence="13" type="synonym">speH</name>
    <name evidence="17" type="ORF">Atai01_64540</name>
</gene>
<evidence type="ECO:0000256" key="1">
    <source>
        <dbReference type="ARBA" id="ARBA00007867"/>
    </source>
</evidence>
<dbReference type="GO" id="GO:0004766">
    <property type="term" value="F:spermidine synthase activity"/>
    <property type="evidence" value="ECO:0007669"/>
    <property type="project" value="UniProtKB-UniRule"/>
</dbReference>
<feature type="active site" description="Schiff-base intermediate with substrate; via pyruvic acid" evidence="13">
    <location>
        <position position="68"/>
    </location>
</feature>
<feature type="active site" description="Proton donor; for catalytic activity" evidence="13">
    <location>
        <position position="88"/>
    </location>
</feature>
<dbReference type="SUPFAM" id="SSF53335">
    <property type="entry name" value="S-adenosyl-L-methionine-dependent methyltransferases"/>
    <property type="match status" value="1"/>
</dbReference>
<comment type="pathway">
    <text evidence="12">Amine and polyamine biosynthesis; spermidine biosynthesis; spermidine from putrescine: step 1/1.</text>
</comment>
<comment type="PTM">
    <text evidence="13">Is synthesized initially as an inactive proenzyme. Formation of the active enzyme involves a self-maturation process in which the active site pyruvoyl group is generated from an internal serine residue via an autocatalytic post-translational modification. Two non-identical subunits are generated from the proenzyme in this reaction, and the pyruvate is formed at the N-terminus of the alpha chain, which is derived from the carboxyl end of the proenzyme. The post-translation cleavage follows an unusual pathway, termed non-hydrolytic serinolysis, in which the side chain hydroxyl group of the serine supplies its oxygen atom to form the C-terminus of the beta chain, while the remainder of the serine residue undergoes an oxidative deamination to produce ammonia and the pyruvoyl group blocking the N-terminus of the alpha chain.</text>
</comment>
<feature type="binding site" evidence="12">
    <location>
        <position position="203"/>
    </location>
    <ligand>
        <name>spermidine</name>
        <dbReference type="ChEBI" id="CHEBI:57834"/>
    </ligand>
</feature>
<feature type="site" description="Cleavage (non-hydrolytic); by autolysis" evidence="13">
    <location>
        <begin position="67"/>
        <end position="68"/>
    </location>
</feature>
<dbReference type="Proteomes" id="UP001165136">
    <property type="component" value="Unassembled WGS sequence"/>
</dbReference>
<keyword evidence="5 13" id="KW-0068">Autocatalytic cleavage</keyword>
<keyword evidence="8 13" id="KW-0865">Zymogen</keyword>
<evidence type="ECO:0000313" key="17">
    <source>
        <dbReference type="EMBL" id="GLY69835.1"/>
    </source>
</evidence>
<feature type="region of interest" description="Disordered" evidence="15">
    <location>
        <begin position="384"/>
        <end position="406"/>
    </location>
</feature>
<evidence type="ECO:0000313" key="18">
    <source>
        <dbReference type="Proteomes" id="UP001165136"/>
    </source>
</evidence>
<comment type="subunit">
    <text evidence="12">Homodimer or homotetramer.</text>
</comment>
<evidence type="ECO:0000256" key="14">
    <source>
        <dbReference type="PROSITE-ProRule" id="PRU00354"/>
    </source>
</evidence>
<dbReference type="HAMAP" id="MF_00198">
    <property type="entry name" value="Spermidine_synth"/>
    <property type="match status" value="1"/>
</dbReference>
<dbReference type="HAMAP" id="MF_00464">
    <property type="entry name" value="AdoMetDC_1"/>
    <property type="match status" value="1"/>
</dbReference>
<comment type="catalytic activity">
    <reaction evidence="12">
        <text>S-adenosyl 3-(methylsulfanyl)propylamine + putrescine = S-methyl-5'-thioadenosine + spermidine + H(+)</text>
        <dbReference type="Rhea" id="RHEA:12721"/>
        <dbReference type="ChEBI" id="CHEBI:15378"/>
        <dbReference type="ChEBI" id="CHEBI:17509"/>
        <dbReference type="ChEBI" id="CHEBI:57443"/>
        <dbReference type="ChEBI" id="CHEBI:57834"/>
        <dbReference type="ChEBI" id="CHEBI:326268"/>
        <dbReference type="EC" id="2.5.1.16"/>
    </reaction>
</comment>
<dbReference type="CDD" id="cd02440">
    <property type="entry name" value="AdoMet_MTases"/>
    <property type="match status" value="1"/>
</dbReference>
<proteinExistence type="inferred from homology"/>
<accession>A0A9W6R9E8</accession>
<feature type="chain" id="PRO_5041028394" description="S-adenosylmethionine decarboxylase alpha chain" evidence="13">
    <location>
        <begin position="68"/>
        <end position="406"/>
    </location>
</feature>
<comment type="function">
    <text evidence="12">Catalyzes the irreversible transfer of a propylamine group from the amino donor S-adenosylmethioninamine (decarboxy-AdoMet) to putrescine (1,4-diaminobutane) to yield spermidine.</text>
</comment>
<evidence type="ECO:0000256" key="13">
    <source>
        <dbReference type="HAMAP-Rule" id="MF_00464"/>
    </source>
</evidence>
<dbReference type="InterPro" id="IPR017716">
    <property type="entry name" value="S-AdoMet_deCOase_pro-enz"/>
</dbReference>
<evidence type="ECO:0000256" key="9">
    <source>
        <dbReference type="ARBA" id="ARBA00023239"/>
    </source>
</evidence>
<dbReference type="PROSITE" id="PS51006">
    <property type="entry name" value="PABS_2"/>
    <property type="match status" value="1"/>
</dbReference>
<keyword evidence="6 13" id="KW-0745">Spermidine biosynthesis</keyword>
<dbReference type="Pfam" id="PF02675">
    <property type="entry name" value="AdoMet_dc"/>
    <property type="match status" value="1"/>
</dbReference>
<evidence type="ECO:0000256" key="10">
    <source>
        <dbReference type="ARBA" id="ARBA00023270"/>
    </source>
</evidence>
<evidence type="ECO:0000256" key="4">
    <source>
        <dbReference type="ARBA" id="ARBA00022793"/>
    </source>
</evidence>
<reference evidence="17" key="1">
    <citation type="submission" date="2023-03" db="EMBL/GenBank/DDBJ databases">
        <title>Amycolatopsis taiwanensis NBRC 103393.</title>
        <authorList>
            <person name="Ichikawa N."/>
            <person name="Sato H."/>
            <person name="Tonouchi N."/>
        </authorList>
    </citation>
    <scope>NUCLEOTIDE SEQUENCE</scope>
    <source>
        <strain evidence="17">NBRC 103393</strain>
    </source>
</reference>
<evidence type="ECO:0000259" key="16">
    <source>
        <dbReference type="PROSITE" id="PS51006"/>
    </source>
</evidence>
<dbReference type="GO" id="GO:0005829">
    <property type="term" value="C:cytosol"/>
    <property type="evidence" value="ECO:0007669"/>
    <property type="project" value="TreeGrafter"/>
</dbReference>
<dbReference type="InterPro" id="IPR016067">
    <property type="entry name" value="S-AdoMet_deCO2ase_core"/>
</dbReference>
<feature type="binding site" evidence="12">
    <location>
        <begin position="259"/>
        <end position="260"/>
    </location>
    <ligand>
        <name>S-methyl-5'-thioadenosine</name>
        <dbReference type="ChEBI" id="CHEBI:17509"/>
    </ligand>
</feature>
<comment type="function">
    <text evidence="13">Catalyzes the decarboxylation of S-adenosylmethionine to S-adenosylmethioninamine (dcAdoMet), the propylamine donor required for the synthesis of the polyamines spermine and spermidine from the diamine putrescine.</text>
</comment>
<dbReference type="GO" id="GO:0004014">
    <property type="term" value="F:adenosylmethionine decarboxylase activity"/>
    <property type="evidence" value="ECO:0007669"/>
    <property type="project" value="UniProtKB-UniRule"/>
</dbReference>
<sequence length="406" mass="44102">MHNEFPAFSGRHVLAELEGIDPASLDDSGLLTEALRSALARAGATVHEVVTHRFTPHGVTVLALLSESHASVHTYPEHGSMFADVFTCGDRADPELAVRVLADTLAAPRTKMSTVERGWAAPPTEPVGAGLSRRWAVSEVLLHEHTGFQDLLIGRTAQGVSLFCDGERQSTEATQLTYHEALMVPGMLLAEQLRRVLIIGSSEGVASQLAAAESGEVDHVDIDRVAVRSCAEYLPYGYSPEELAAAERGQGPIRVHYRDGWDFVANSEGGYDLVVIDLPDENAEEQAQHNRLYGEDFLRRCAGLLAPGGVVTSQAGCPTVWRNETLISAWHRFRNVFPTVVYYGSDEHEWAFLSGRVEPMADPVAAMTARLDKAHYRPETLDATALRGNSTPPLRVRASGPPRPGA</sequence>
<evidence type="ECO:0000256" key="5">
    <source>
        <dbReference type="ARBA" id="ARBA00022813"/>
    </source>
</evidence>
<keyword evidence="4 13" id="KW-0210">Decarboxylase</keyword>
<keyword evidence="7 13" id="KW-0620">Polyamine biosynthesis</keyword>
<feature type="binding site" evidence="12">
    <location>
        <position position="149"/>
    </location>
    <ligand>
        <name>S-methyl-5'-thioadenosine</name>
        <dbReference type="ChEBI" id="CHEBI:17509"/>
    </ligand>
</feature>
<dbReference type="EC" id="4.1.1.50" evidence="13"/>
<dbReference type="PANTHER" id="PTHR33866">
    <property type="entry name" value="S-ADENOSYLMETHIONINE DECARBOXYLASE PROENZYME"/>
    <property type="match status" value="1"/>
</dbReference>
<keyword evidence="3 13" id="KW-0949">S-adenosyl-L-methionine</keyword>
<evidence type="ECO:0000256" key="11">
    <source>
        <dbReference type="ARBA" id="ARBA00023317"/>
    </source>
</evidence>
<feature type="domain" description="PABS" evidence="16">
    <location>
        <begin position="120"/>
        <end position="371"/>
    </location>
</feature>
<keyword evidence="18" id="KW-1185">Reference proteome</keyword>
<feature type="modified residue" description="Pyruvic acid (Ser); by autocatalysis" evidence="13">
    <location>
        <position position="68"/>
    </location>
</feature>
<comment type="subunit">
    <text evidence="13">Heterotetramer of two alpha and two beta chains arranged as a dimer of alpha/beta heterodimers.</text>
</comment>
<dbReference type="Gene3D" id="3.60.90.10">
    <property type="entry name" value="S-adenosylmethionine decarboxylase"/>
    <property type="match status" value="1"/>
</dbReference>
<dbReference type="GO" id="GO:0008295">
    <property type="term" value="P:spermidine biosynthetic process"/>
    <property type="evidence" value="ECO:0007669"/>
    <property type="project" value="UniProtKB-UniRule"/>
</dbReference>
<name>A0A9W6R9E8_9PSEU</name>
<evidence type="ECO:0000256" key="12">
    <source>
        <dbReference type="HAMAP-Rule" id="MF_00198"/>
    </source>
</evidence>
<comment type="caution">
    <text evidence="12">Lacks conserved residue(s) required for the propagation of feature annotation.</text>
</comment>
<comment type="pathway">
    <text evidence="13">Amine and polyamine biosynthesis; S-adenosylmethioninamine biosynthesis; S-adenosylmethioninamine from S-adenosyl-L-methionine: step 1/1.</text>
</comment>
<evidence type="ECO:0000256" key="15">
    <source>
        <dbReference type="SAM" id="MobiDB-lite"/>
    </source>
</evidence>
<feature type="chain" id="PRO_5041028395" description="S-adenosylmethionine decarboxylase beta chain" evidence="13">
    <location>
        <begin position="1"/>
        <end position="67"/>
    </location>
</feature>
<dbReference type="NCBIfam" id="TIGR03330">
    <property type="entry name" value="SAM_DCase_Bsu"/>
    <property type="match status" value="1"/>
</dbReference>
<dbReference type="SUPFAM" id="SSF56276">
    <property type="entry name" value="S-adenosylmethionine decarboxylase"/>
    <property type="match status" value="1"/>
</dbReference>
<keyword evidence="2 12" id="KW-0808">Transferase</keyword>
<feature type="active site" description="Proton acceptor; for processing activity" evidence="13">
    <location>
        <position position="73"/>
    </location>
</feature>
<dbReference type="InterPro" id="IPR029063">
    <property type="entry name" value="SAM-dependent_MTases_sf"/>
</dbReference>
<dbReference type="InterPro" id="IPR003826">
    <property type="entry name" value="AdoMetDC_fam_prok"/>
</dbReference>
<comment type="similarity">
    <text evidence="1 12">Belongs to the spermidine/spermine synthase family.</text>
</comment>
<feature type="active site" description="Proton acceptor" evidence="12 14">
    <location>
        <position position="277"/>
    </location>
</feature>
<evidence type="ECO:0000256" key="8">
    <source>
        <dbReference type="ARBA" id="ARBA00023145"/>
    </source>
</evidence>
<organism evidence="17 18">
    <name type="scientific">Amycolatopsis taiwanensis</name>
    <dbReference type="NCBI Taxonomy" id="342230"/>
    <lineage>
        <taxon>Bacteria</taxon>
        <taxon>Bacillati</taxon>
        <taxon>Actinomycetota</taxon>
        <taxon>Actinomycetes</taxon>
        <taxon>Pseudonocardiales</taxon>
        <taxon>Pseudonocardiaceae</taxon>
        <taxon>Amycolatopsis</taxon>
    </lineage>
</organism>